<protein>
    <submittedName>
        <fullName evidence="1">Uncharacterized protein</fullName>
    </submittedName>
</protein>
<evidence type="ECO:0000313" key="2">
    <source>
        <dbReference type="Proteomes" id="UP001057402"/>
    </source>
</evidence>
<keyword evidence="2" id="KW-1185">Reference proteome</keyword>
<reference evidence="2" key="1">
    <citation type="journal article" date="2023" name="Front. Plant Sci.">
        <title>Chromosomal-level genome assembly of Melastoma candidum provides insights into trichome evolution.</title>
        <authorList>
            <person name="Zhong Y."/>
            <person name="Wu W."/>
            <person name="Sun C."/>
            <person name="Zou P."/>
            <person name="Liu Y."/>
            <person name="Dai S."/>
            <person name="Zhou R."/>
        </authorList>
    </citation>
    <scope>NUCLEOTIDE SEQUENCE [LARGE SCALE GENOMIC DNA]</scope>
</reference>
<evidence type="ECO:0000313" key="1">
    <source>
        <dbReference type="EMBL" id="KAI4371447.1"/>
    </source>
</evidence>
<comment type="caution">
    <text evidence="1">The sequence shown here is derived from an EMBL/GenBank/DDBJ whole genome shotgun (WGS) entry which is preliminary data.</text>
</comment>
<accession>A0ACB9QZ23</accession>
<proteinExistence type="predicted"/>
<name>A0ACB9QZ23_9MYRT</name>
<sequence>MDNKWILPSSGTLGLAAIVRRTSRTALSSLPESPGSSFPRFSLVLPNAILLILKRNSLMPCETLSSSLHIQSGPNDTFTMNDMRSAAGERTVPRSATDKLSFRSETCNTMVGFPRVSWLTPPPNPFFPHTHTS</sequence>
<organism evidence="1 2">
    <name type="scientific">Melastoma candidum</name>
    <dbReference type="NCBI Taxonomy" id="119954"/>
    <lineage>
        <taxon>Eukaryota</taxon>
        <taxon>Viridiplantae</taxon>
        <taxon>Streptophyta</taxon>
        <taxon>Embryophyta</taxon>
        <taxon>Tracheophyta</taxon>
        <taxon>Spermatophyta</taxon>
        <taxon>Magnoliopsida</taxon>
        <taxon>eudicotyledons</taxon>
        <taxon>Gunneridae</taxon>
        <taxon>Pentapetalae</taxon>
        <taxon>rosids</taxon>
        <taxon>malvids</taxon>
        <taxon>Myrtales</taxon>
        <taxon>Melastomataceae</taxon>
        <taxon>Melastomatoideae</taxon>
        <taxon>Melastomateae</taxon>
        <taxon>Melastoma</taxon>
    </lineage>
</organism>
<gene>
    <name evidence="1" type="ORF">MLD38_019680</name>
</gene>
<dbReference type="EMBL" id="CM042884">
    <property type="protein sequence ID" value="KAI4371447.1"/>
    <property type="molecule type" value="Genomic_DNA"/>
</dbReference>
<dbReference type="Proteomes" id="UP001057402">
    <property type="component" value="Chromosome 5"/>
</dbReference>